<comment type="caution">
    <text evidence="2">The sequence shown here is derived from an EMBL/GenBank/DDBJ whole genome shotgun (WGS) entry which is preliminary data.</text>
</comment>
<feature type="compositionally biased region" description="Basic and acidic residues" evidence="1">
    <location>
        <begin position="27"/>
        <end position="38"/>
    </location>
</feature>
<dbReference type="Proteomes" id="UP000788153">
    <property type="component" value="Unassembled WGS sequence"/>
</dbReference>
<evidence type="ECO:0000313" key="2">
    <source>
        <dbReference type="EMBL" id="NIJ22717.1"/>
    </source>
</evidence>
<dbReference type="EMBL" id="JAASQP010000001">
    <property type="protein sequence ID" value="NIJ22717.1"/>
    <property type="molecule type" value="Genomic_DNA"/>
</dbReference>
<feature type="region of interest" description="Disordered" evidence="1">
    <location>
        <begin position="1"/>
        <end position="87"/>
    </location>
</feature>
<sequence>MTDTNPIDDRAMDSLSVAPPDPAGDAGTDRRIEKRVERDPDDEDAVLDRALDESMDASDPPSNTRPGGDEPHPSSGYHEESERQQDA</sequence>
<organism evidence="2 3">
    <name type="scientific">Sphingomonas japonica</name>
    <dbReference type="NCBI Taxonomy" id="511662"/>
    <lineage>
        <taxon>Bacteria</taxon>
        <taxon>Pseudomonadati</taxon>
        <taxon>Pseudomonadota</taxon>
        <taxon>Alphaproteobacteria</taxon>
        <taxon>Sphingomonadales</taxon>
        <taxon>Sphingomonadaceae</taxon>
        <taxon>Sphingomonas</taxon>
    </lineage>
</organism>
<protein>
    <submittedName>
        <fullName evidence="2">Uncharacterized protein</fullName>
    </submittedName>
</protein>
<dbReference type="RefSeq" id="WP_140047935.1">
    <property type="nucleotide sequence ID" value="NZ_BAAAEV010000001.1"/>
</dbReference>
<gene>
    <name evidence="2" type="ORF">FHT01_000259</name>
</gene>
<proteinExistence type="predicted"/>
<name>A0ABX0TZY2_9SPHN</name>
<evidence type="ECO:0000313" key="3">
    <source>
        <dbReference type="Proteomes" id="UP000788153"/>
    </source>
</evidence>
<reference evidence="2 3" key="1">
    <citation type="submission" date="2020-03" db="EMBL/GenBank/DDBJ databases">
        <title>Genomic Encyclopedia of Type Strains, Phase IV (KMG-IV): sequencing the most valuable type-strain genomes for metagenomic binning, comparative biology and taxonomic classification.</title>
        <authorList>
            <person name="Goeker M."/>
        </authorList>
    </citation>
    <scope>NUCLEOTIDE SEQUENCE [LARGE SCALE GENOMIC DNA]</scope>
    <source>
        <strain evidence="2 3">DSM 22753</strain>
    </source>
</reference>
<feature type="compositionally biased region" description="Basic and acidic residues" evidence="1">
    <location>
        <begin position="67"/>
        <end position="87"/>
    </location>
</feature>
<accession>A0ABX0TZY2</accession>
<evidence type="ECO:0000256" key="1">
    <source>
        <dbReference type="SAM" id="MobiDB-lite"/>
    </source>
</evidence>
<keyword evidence="3" id="KW-1185">Reference proteome</keyword>